<evidence type="ECO:0000256" key="6">
    <source>
        <dbReference type="RuleBase" id="RU000461"/>
    </source>
</evidence>
<dbReference type="InterPro" id="IPR050121">
    <property type="entry name" value="Cytochrome_P450_monoxygenase"/>
</dbReference>
<dbReference type="PRINTS" id="PR00465">
    <property type="entry name" value="EP450IV"/>
</dbReference>
<dbReference type="PROSITE" id="PS00086">
    <property type="entry name" value="CYTOCHROME_P450"/>
    <property type="match status" value="1"/>
</dbReference>
<feature type="binding site" description="axial binding residue" evidence="5">
    <location>
        <position position="460"/>
    </location>
    <ligand>
        <name>heme</name>
        <dbReference type="ChEBI" id="CHEBI:30413"/>
    </ligand>
    <ligandPart>
        <name>Fe</name>
        <dbReference type="ChEBI" id="CHEBI:18248"/>
    </ligandPart>
</feature>
<evidence type="ECO:0000256" key="5">
    <source>
        <dbReference type="PIRSR" id="PIRSR602403-1"/>
    </source>
</evidence>
<evidence type="ECO:0000256" key="1">
    <source>
        <dbReference type="ARBA" id="ARBA00001971"/>
    </source>
</evidence>
<dbReference type="GO" id="GO:0004497">
    <property type="term" value="F:monooxygenase activity"/>
    <property type="evidence" value="ECO:0007669"/>
    <property type="project" value="UniProtKB-KW"/>
</dbReference>
<dbReference type="GO" id="GO:0005506">
    <property type="term" value="F:iron ion binding"/>
    <property type="evidence" value="ECO:0007669"/>
    <property type="project" value="InterPro"/>
</dbReference>
<evidence type="ECO:0008006" key="9">
    <source>
        <dbReference type="Google" id="ProtNLM"/>
    </source>
</evidence>
<dbReference type="OrthoDB" id="1470350at2759"/>
<evidence type="ECO:0000313" key="8">
    <source>
        <dbReference type="Proteomes" id="UP000696280"/>
    </source>
</evidence>
<comment type="cofactor">
    <cofactor evidence="1 5">
        <name>heme</name>
        <dbReference type="ChEBI" id="CHEBI:30413"/>
    </cofactor>
</comment>
<reference evidence="7" key="1">
    <citation type="submission" date="2021-07" db="EMBL/GenBank/DDBJ databases">
        <authorList>
            <person name="Durling M."/>
        </authorList>
    </citation>
    <scope>NUCLEOTIDE SEQUENCE</scope>
</reference>
<evidence type="ECO:0000313" key="7">
    <source>
        <dbReference type="EMBL" id="CAG8955887.1"/>
    </source>
</evidence>
<sequence length="513" mass="58143">KFKMVLPLFQAISLGILALFCRVVYSAYFSPLSKIPNAHFSSPFSNIWLLIQKWNGCENRARLTAHERLGPVIRIGSNELSINHIEGLRTVYNNSSFERTNWFANGFRGNEFPIMATLISTKDHAARKRMMAPMYSKSNIQNSHSVASILDKVVVNTLGNEVEHWAKTETTIDVHSKFRACATDITSAWVYGIHQGTDWLHDESDAKFFIKNFNQSGAGFFWRSELYGLVKVLAKVGLRLVPKISDEAHYKLQEWSQKKCNLLEASMKDNESNDSEARTNKRSTGTHLYGELRSALKKTTQENTILRDETFDHILANQAGTAIALTYTAYSLSLHPQWQDRLRKEFMENPVDHDEDFLSPRALDKLPILDAILTETLRLYAPEPGPWPRSHPNATTTLGEYTGIPAGTIISASAFSLHRNKEVFPDPEEWRPERWLEASPEKRAEMWKWFWAFGSGTRMCIGSNLALLGIKSVLKVIYSKYQTTIVDDSGIEQLDAVIAAPKGDKLLLKFAKV</sequence>
<keyword evidence="4 5" id="KW-0408">Iron</keyword>
<dbReference type="InterPro" id="IPR017972">
    <property type="entry name" value="Cyt_P450_CS"/>
</dbReference>
<keyword evidence="6" id="KW-0503">Monooxygenase</keyword>
<keyword evidence="8" id="KW-1185">Reference proteome</keyword>
<dbReference type="PRINTS" id="PR00385">
    <property type="entry name" value="P450"/>
</dbReference>
<organism evidence="7 8">
    <name type="scientific">Hymenoscyphus fraxineus</name>
    <dbReference type="NCBI Taxonomy" id="746836"/>
    <lineage>
        <taxon>Eukaryota</taxon>
        <taxon>Fungi</taxon>
        <taxon>Dikarya</taxon>
        <taxon>Ascomycota</taxon>
        <taxon>Pezizomycotina</taxon>
        <taxon>Leotiomycetes</taxon>
        <taxon>Helotiales</taxon>
        <taxon>Helotiaceae</taxon>
        <taxon>Hymenoscyphus</taxon>
    </lineage>
</organism>
<dbReference type="InterPro" id="IPR002403">
    <property type="entry name" value="Cyt_P450_E_grp-IV"/>
</dbReference>
<evidence type="ECO:0000256" key="4">
    <source>
        <dbReference type="ARBA" id="ARBA00023004"/>
    </source>
</evidence>
<dbReference type="SUPFAM" id="SSF48264">
    <property type="entry name" value="Cytochrome P450"/>
    <property type="match status" value="1"/>
</dbReference>
<dbReference type="PANTHER" id="PTHR24305:SF166">
    <property type="entry name" value="CYTOCHROME P450 12A4, MITOCHONDRIAL-RELATED"/>
    <property type="match status" value="1"/>
</dbReference>
<dbReference type="PANTHER" id="PTHR24305">
    <property type="entry name" value="CYTOCHROME P450"/>
    <property type="match status" value="1"/>
</dbReference>
<dbReference type="Gene3D" id="1.10.630.10">
    <property type="entry name" value="Cytochrome P450"/>
    <property type="match status" value="1"/>
</dbReference>
<keyword evidence="5 6" id="KW-0349">Heme</keyword>
<evidence type="ECO:0000256" key="3">
    <source>
        <dbReference type="ARBA" id="ARBA00022723"/>
    </source>
</evidence>
<dbReference type="InterPro" id="IPR001128">
    <property type="entry name" value="Cyt_P450"/>
</dbReference>
<feature type="non-terminal residue" evidence="7">
    <location>
        <position position="1"/>
    </location>
</feature>
<dbReference type="InterPro" id="IPR036396">
    <property type="entry name" value="Cyt_P450_sf"/>
</dbReference>
<keyword evidence="6" id="KW-0560">Oxidoreductase</keyword>
<gene>
    <name evidence="7" type="ORF">HYFRA_00008737</name>
</gene>
<proteinExistence type="inferred from homology"/>
<evidence type="ECO:0000256" key="2">
    <source>
        <dbReference type="ARBA" id="ARBA00010617"/>
    </source>
</evidence>
<name>A0A9N9L2L2_9HELO</name>
<protein>
    <recommendedName>
        <fullName evidence="9">Cytochrome P450 monooxygenase</fullName>
    </recommendedName>
</protein>
<accession>A0A9N9L2L2</accession>
<keyword evidence="3 5" id="KW-0479">Metal-binding</keyword>
<dbReference type="Proteomes" id="UP000696280">
    <property type="component" value="Unassembled WGS sequence"/>
</dbReference>
<dbReference type="EMBL" id="CAJVRL010000067">
    <property type="protein sequence ID" value="CAG8955887.1"/>
    <property type="molecule type" value="Genomic_DNA"/>
</dbReference>
<dbReference type="AlphaFoldDB" id="A0A9N9L2L2"/>
<dbReference type="GO" id="GO:0020037">
    <property type="term" value="F:heme binding"/>
    <property type="evidence" value="ECO:0007669"/>
    <property type="project" value="InterPro"/>
</dbReference>
<dbReference type="GO" id="GO:0016705">
    <property type="term" value="F:oxidoreductase activity, acting on paired donors, with incorporation or reduction of molecular oxygen"/>
    <property type="evidence" value="ECO:0007669"/>
    <property type="project" value="InterPro"/>
</dbReference>
<dbReference type="Pfam" id="PF00067">
    <property type="entry name" value="p450"/>
    <property type="match status" value="1"/>
</dbReference>
<comment type="similarity">
    <text evidence="2 6">Belongs to the cytochrome P450 family.</text>
</comment>
<comment type="caution">
    <text evidence="7">The sequence shown here is derived from an EMBL/GenBank/DDBJ whole genome shotgun (WGS) entry which is preliminary data.</text>
</comment>